<dbReference type="PANTHER" id="PTHR12243">
    <property type="entry name" value="MADF DOMAIN TRANSCRIPTION FACTOR"/>
    <property type="match status" value="1"/>
</dbReference>
<dbReference type="Pfam" id="PF10545">
    <property type="entry name" value="MADF_DNA_bdg"/>
    <property type="match status" value="1"/>
</dbReference>
<evidence type="ECO:0000313" key="3">
    <source>
        <dbReference type="Proteomes" id="UP000095281"/>
    </source>
</evidence>
<dbReference type="WBParaSite" id="MhA1_Contig729.frz3.gene6">
    <property type="protein sequence ID" value="MhA1_Contig729.frz3.gene6"/>
    <property type="gene ID" value="MhA1_Contig729.frz3.gene6"/>
</dbReference>
<dbReference type="Proteomes" id="UP000095281">
    <property type="component" value="Unplaced"/>
</dbReference>
<dbReference type="InterPro" id="IPR039353">
    <property type="entry name" value="TF_Adf1"/>
</dbReference>
<name>A0A1I8BWT2_MELHA</name>
<dbReference type="InterPro" id="IPR006578">
    <property type="entry name" value="MADF-dom"/>
</dbReference>
<dbReference type="AlphaFoldDB" id="A0A1I8BWT2"/>
<dbReference type="SMART" id="SM00595">
    <property type="entry name" value="MADF"/>
    <property type="match status" value="1"/>
</dbReference>
<accession>A0A1I8BWT2</accession>
<feature type="region of interest" description="Disordered" evidence="1">
    <location>
        <begin position="114"/>
        <end position="136"/>
    </location>
</feature>
<dbReference type="PANTHER" id="PTHR12243:SF67">
    <property type="entry name" value="COREPRESSOR OF PANGOLIN, ISOFORM A-RELATED"/>
    <property type="match status" value="1"/>
</dbReference>
<evidence type="ECO:0000256" key="1">
    <source>
        <dbReference type="SAM" id="MobiDB-lite"/>
    </source>
</evidence>
<organism evidence="3 4">
    <name type="scientific">Meloidogyne hapla</name>
    <name type="common">Root-knot nematode worm</name>
    <dbReference type="NCBI Taxonomy" id="6305"/>
    <lineage>
        <taxon>Eukaryota</taxon>
        <taxon>Metazoa</taxon>
        <taxon>Ecdysozoa</taxon>
        <taxon>Nematoda</taxon>
        <taxon>Chromadorea</taxon>
        <taxon>Rhabditida</taxon>
        <taxon>Tylenchina</taxon>
        <taxon>Tylenchomorpha</taxon>
        <taxon>Tylenchoidea</taxon>
        <taxon>Meloidogynidae</taxon>
        <taxon>Meloidogyninae</taxon>
        <taxon>Meloidogyne</taxon>
    </lineage>
</organism>
<proteinExistence type="predicted"/>
<dbReference type="PROSITE" id="PS51029">
    <property type="entry name" value="MADF"/>
    <property type="match status" value="1"/>
</dbReference>
<sequence>MNKCDFDWNMFIDIVRECEFLWNMALEDHKDKQKCREAWTRISEQVGVDIEDAKKKWKYLVDYYARLKKKKPLSDSEGIKEKMWPYREALSFMDTATRGTPNYINRRKRTDLETKPSIKKIKKSESSPVSTPIRSATPDSQFGAYIGAELRLFEEHERDEAKMGIMQVLHSIKSRRRCMMPGTDGFAFN</sequence>
<keyword evidence="3" id="KW-1185">Reference proteome</keyword>
<evidence type="ECO:0000259" key="2">
    <source>
        <dbReference type="PROSITE" id="PS51029"/>
    </source>
</evidence>
<feature type="domain" description="MADF" evidence="2">
    <location>
        <begin position="10"/>
        <end position="98"/>
    </location>
</feature>
<protein>
    <submittedName>
        <fullName evidence="4">MADF domain-containing protein</fullName>
    </submittedName>
</protein>
<evidence type="ECO:0000313" key="4">
    <source>
        <dbReference type="WBParaSite" id="MhA1_Contig729.frz3.gene6"/>
    </source>
</evidence>
<reference evidence="4" key="1">
    <citation type="submission" date="2016-11" db="UniProtKB">
        <authorList>
            <consortium name="WormBaseParasite"/>
        </authorList>
    </citation>
    <scope>IDENTIFICATION</scope>
</reference>